<sequence>MCLKVLNGQPRKDVASDGMVFPEDLRPSCSKNEEKQMSTLEIRHQDPINFQQRLSESKVADPMVGPSRNNQCISHLIIGTESFSSLIGDHLPPGPADLATHTKGEEYGYEANGTVDENHHGESHVPCNMEELDDFA</sequence>
<evidence type="ECO:0000313" key="1">
    <source>
        <dbReference type="EMBL" id="KAF2300413.1"/>
    </source>
</evidence>
<evidence type="ECO:0000313" key="2">
    <source>
        <dbReference type="Proteomes" id="UP000467840"/>
    </source>
</evidence>
<dbReference type="EMBL" id="JAAGAX010000010">
    <property type="protein sequence ID" value="KAF2300413.1"/>
    <property type="molecule type" value="Genomic_DNA"/>
</dbReference>
<proteinExistence type="predicted"/>
<reference evidence="1 2" key="1">
    <citation type="journal article" date="2020" name="Mol. Plant">
        <title>The Chromosome-Based Rubber Tree Genome Provides New Insights into Spurge Genome Evolution and Rubber Biosynthesis.</title>
        <authorList>
            <person name="Liu J."/>
            <person name="Shi C."/>
            <person name="Shi C.C."/>
            <person name="Li W."/>
            <person name="Zhang Q.J."/>
            <person name="Zhang Y."/>
            <person name="Li K."/>
            <person name="Lu H.F."/>
            <person name="Shi C."/>
            <person name="Zhu S.T."/>
            <person name="Xiao Z.Y."/>
            <person name="Nan H."/>
            <person name="Yue Y."/>
            <person name="Zhu X.G."/>
            <person name="Wu Y."/>
            <person name="Hong X.N."/>
            <person name="Fan G.Y."/>
            <person name="Tong Y."/>
            <person name="Zhang D."/>
            <person name="Mao C.L."/>
            <person name="Liu Y.L."/>
            <person name="Hao S.J."/>
            <person name="Liu W.Q."/>
            <person name="Lv M.Q."/>
            <person name="Zhang H.B."/>
            <person name="Liu Y."/>
            <person name="Hu-Tang G.R."/>
            <person name="Wang J.P."/>
            <person name="Wang J.H."/>
            <person name="Sun Y.H."/>
            <person name="Ni S.B."/>
            <person name="Chen W.B."/>
            <person name="Zhang X.C."/>
            <person name="Jiao Y.N."/>
            <person name="Eichler E.E."/>
            <person name="Li G.H."/>
            <person name="Liu X."/>
            <person name="Gao L.Z."/>
        </authorList>
    </citation>
    <scope>NUCLEOTIDE SEQUENCE [LARGE SCALE GENOMIC DNA]</scope>
    <source>
        <strain evidence="2">cv. GT1</strain>
        <tissue evidence="1">Leaf</tissue>
    </source>
</reference>
<accession>A0A6A6LJY0</accession>
<comment type="caution">
    <text evidence="1">The sequence shown here is derived from an EMBL/GenBank/DDBJ whole genome shotgun (WGS) entry which is preliminary data.</text>
</comment>
<keyword evidence="2" id="KW-1185">Reference proteome</keyword>
<dbReference type="Proteomes" id="UP000467840">
    <property type="component" value="Chromosome 4"/>
</dbReference>
<name>A0A6A6LJY0_HEVBR</name>
<protein>
    <submittedName>
        <fullName evidence="1">Uncharacterized protein</fullName>
    </submittedName>
</protein>
<gene>
    <name evidence="1" type="ORF">GH714_013055</name>
</gene>
<organism evidence="1 2">
    <name type="scientific">Hevea brasiliensis</name>
    <name type="common">Para rubber tree</name>
    <name type="synonym">Siphonia brasiliensis</name>
    <dbReference type="NCBI Taxonomy" id="3981"/>
    <lineage>
        <taxon>Eukaryota</taxon>
        <taxon>Viridiplantae</taxon>
        <taxon>Streptophyta</taxon>
        <taxon>Embryophyta</taxon>
        <taxon>Tracheophyta</taxon>
        <taxon>Spermatophyta</taxon>
        <taxon>Magnoliopsida</taxon>
        <taxon>eudicotyledons</taxon>
        <taxon>Gunneridae</taxon>
        <taxon>Pentapetalae</taxon>
        <taxon>rosids</taxon>
        <taxon>fabids</taxon>
        <taxon>Malpighiales</taxon>
        <taxon>Euphorbiaceae</taxon>
        <taxon>Crotonoideae</taxon>
        <taxon>Micrandreae</taxon>
        <taxon>Hevea</taxon>
    </lineage>
</organism>
<dbReference type="AlphaFoldDB" id="A0A6A6LJY0"/>